<dbReference type="AlphaFoldDB" id="A0AAV7WZ70"/>
<gene>
    <name evidence="9" type="ORF">ONE63_011480</name>
</gene>
<evidence type="ECO:0000256" key="4">
    <source>
        <dbReference type="ARBA" id="ARBA00022722"/>
    </source>
</evidence>
<sequence>MQVLSALHLLGQGNYQKSVGADNAAPMSQPSMSRAFDEVINAMNSVPVLRNHISFPSTPAARRRLILKNFQRYPYIPGVLGMVDGSHIAIIAPLVHEEQYLNRKGYHSLNIQVCCDVDYNILNVVARFPGATHDSFIWSNSGLRRTMQNLFREGEQLWLLGDSGYPHEPWLQPPILDAAEGSREANFTTAHMITRSSVERAIGHLKSRFRCLNKHRTLHFDPEKSGKIVNACVVLHNMCVAANDLDELEDEDDPEEIYENRNAPVAAGPVLNEARALRANLVNRTAVVPAAGQRGAHRL</sequence>
<dbReference type="PANTHER" id="PTHR22930">
    <property type="match status" value="1"/>
</dbReference>
<dbReference type="GO" id="GO:0046872">
    <property type="term" value="F:metal ion binding"/>
    <property type="evidence" value="ECO:0007669"/>
    <property type="project" value="UniProtKB-KW"/>
</dbReference>
<evidence type="ECO:0000256" key="7">
    <source>
        <dbReference type="ARBA" id="ARBA00023242"/>
    </source>
</evidence>
<proteinExistence type="inferred from homology"/>
<evidence type="ECO:0000259" key="8">
    <source>
        <dbReference type="Pfam" id="PF13359"/>
    </source>
</evidence>
<protein>
    <recommendedName>
        <fullName evidence="8">DDE Tnp4 domain-containing protein</fullName>
    </recommendedName>
</protein>
<dbReference type="Proteomes" id="UP001075354">
    <property type="component" value="Unassembled WGS sequence"/>
</dbReference>
<dbReference type="GO" id="GO:0004518">
    <property type="term" value="F:nuclease activity"/>
    <property type="evidence" value="ECO:0007669"/>
    <property type="project" value="UniProtKB-KW"/>
</dbReference>
<evidence type="ECO:0000313" key="9">
    <source>
        <dbReference type="EMBL" id="KAJ1518908.1"/>
    </source>
</evidence>
<keyword evidence="5" id="KW-0479">Metal-binding</keyword>
<evidence type="ECO:0000313" key="10">
    <source>
        <dbReference type="Proteomes" id="UP001075354"/>
    </source>
</evidence>
<dbReference type="GO" id="GO:0016787">
    <property type="term" value="F:hydrolase activity"/>
    <property type="evidence" value="ECO:0007669"/>
    <property type="project" value="UniProtKB-KW"/>
</dbReference>
<evidence type="ECO:0000256" key="5">
    <source>
        <dbReference type="ARBA" id="ARBA00022723"/>
    </source>
</evidence>
<comment type="cofactor">
    <cofactor evidence="1">
        <name>a divalent metal cation</name>
        <dbReference type="ChEBI" id="CHEBI:60240"/>
    </cofactor>
</comment>
<evidence type="ECO:0000256" key="3">
    <source>
        <dbReference type="ARBA" id="ARBA00006958"/>
    </source>
</evidence>
<dbReference type="InterPro" id="IPR045249">
    <property type="entry name" value="HARBI1-like"/>
</dbReference>
<dbReference type="EMBL" id="JAPTSV010000837">
    <property type="protein sequence ID" value="KAJ1518908.1"/>
    <property type="molecule type" value="Genomic_DNA"/>
</dbReference>
<keyword evidence="10" id="KW-1185">Reference proteome</keyword>
<feature type="domain" description="DDE Tnp4" evidence="8">
    <location>
        <begin position="83"/>
        <end position="237"/>
    </location>
</feature>
<comment type="subcellular location">
    <subcellularLocation>
        <location evidence="2">Nucleus</location>
    </subcellularLocation>
</comment>
<organism evidence="9 10">
    <name type="scientific">Megalurothrips usitatus</name>
    <name type="common">bean blossom thrips</name>
    <dbReference type="NCBI Taxonomy" id="439358"/>
    <lineage>
        <taxon>Eukaryota</taxon>
        <taxon>Metazoa</taxon>
        <taxon>Ecdysozoa</taxon>
        <taxon>Arthropoda</taxon>
        <taxon>Hexapoda</taxon>
        <taxon>Insecta</taxon>
        <taxon>Pterygota</taxon>
        <taxon>Neoptera</taxon>
        <taxon>Paraneoptera</taxon>
        <taxon>Thysanoptera</taxon>
        <taxon>Terebrantia</taxon>
        <taxon>Thripoidea</taxon>
        <taxon>Thripidae</taxon>
        <taxon>Megalurothrips</taxon>
    </lineage>
</organism>
<reference evidence="9" key="1">
    <citation type="submission" date="2022-12" db="EMBL/GenBank/DDBJ databases">
        <title>Chromosome-level genome assembly of the bean flower thrips Megalurothrips usitatus.</title>
        <authorList>
            <person name="Ma L."/>
            <person name="Liu Q."/>
            <person name="Li H."/>
            <person name="Cai W."/>
        </authorList>
    </citation>
    <scope>NUCLEOTIDE SEQUENCE</scope>
    <source>
        <strain evidence="9">Cailab_2022a</strain>
    </source>
</reference>
<accession>A0AAV7WZ70</accession>
<name>A0AAV7WZ70_9NEOP</name>
<dbReference type="Pfam" id="PF13359">
    <property type="entry name" value="DDE_Tnp_4"/>
    <property type="match status" value="1"/>
</dbReference>
<evidence type="ECO:0000256" key="2">
    <source>
        <dbReference type="ARBA" id="ARBA00004123"/>
    </source>
</evidence>
<keyword evidence="7" id="KW-0539">Nucleus</keyword>
<keyword evidence="6" id="KW-0378">Hydrolase</keyword>
<keyword evidence="4" id="KW-0540">Nuclease</keyword>
<dbReference type="PANTHER" id="PTHR22930:SF267">
    <property type="entry name" value="NUCLEASE HARBI1-RELATED"/>
    <property type="match status" value="1"/>
</dbReference>
<evidence type="ECO:0000256" key="1">
    <source>
        <dbReference type="ARBA" id="ARBA00001968"/>
    </source>
</evidence>
<dbReference type="GO" id="GO:0005634">
    <property type="term" value="C:nucleus"/>
    <property type="evidence" value="ECO:0007669"/>
    <property type="project" value="UniProtKB-SubCell"/>
</dbReference>
<evidence type="ECO:0000256" key="6">
    <source>
        <dbReference type="ARBA" id="ARBA00022801"/>
    </source>
</evidence>
<dbReference type="InterPro" id="IPR027806">
    <property type="entry name" value="HARBI1_dom"/>
</dbReference>
<comment type="similarity">
    <text evidence="3">Belongs to the HARBI1 family.</text>
</comment>
<comment type="caution">
    <text evidence="9">The sequence shown here is derived from an EMBL/GenBank/DDBJ whole genome shotgun (WGS) entry which is preliminary data.</text>
</comment>